<dbReference type="SMART" id="SM00341">
    <property type="entry name" value="HRDC"/>
    <property type="match status" value="1"/>
</dbReference>
<name>A0A1I2AUF4_9BACL</name>
<keyword evidence="3" id="KW-1185">Reference proteome</keyword>
<dbReference type="GO" id="GO:0000166">
    <property type="term" value="F:nucleotide binding"/>
    <property type="evidence" value="ECO:0007669"/>
    <property type="project" value="InterPro"/>
</dbReference>
<dbReference type="InterPro" id="IPR002121">
    <property type="entry name" value="HRDC_dom"/>
</dbReference>
<dbReference type="SUPFAM" id="SSF90250">
    <property type="entry name" value="Troponin coil-coiled subunits"/>
    <property type="match status" value="1"/>
</dbReference>
<reference evidence="3" key="1">
    <citation type="submission" date="2016-10" db="EMBL/GenBank/DDBJ databases">
        <authorList>
            <person name="Varghese N."/>
            <person name="Submissions S."/>
        </authorList>
    </citation>
    <scope>NUCLEOTIDE SEQUENCE [LARGE SCALE GENOMIC DNA]</scope>
    <source>
        <strain evidence="3">CGMCC 1.10784</strain>
    </source>
</reference>
<dbReference type="STRING" id="1045775.SAMN05216378_3249"/>
<accession>A0A1I2AUF4</accession>
<feature type="domain" description="HRDC" evidence="1">
    <location>
        <begin position="99"/>
        <end position="179"/>
    </location>
</feature>
<gene>
    <name evidence="2" type="ORF">SAMN05216378_3249</name>
</gene>
<dbReference type="Proteomes" id="UP000198855">
    <property type="component" value="Unassembled WGS sequence"/>
</dbReference>
<dbReference type="InterPro" id="IPR010997">
    <property type="entry name" value="HRDC-like_sf"/>
</dbReference>
<dbReference type="SUPFAM" id="SSF47819">
    <property type="entry name" value="HRDC-like"/>
    <property type="match status" value="1"/>
</dbReference>
<dbReference type="AlphaFoldDB" id="A0A1I2AUF4"/>
<evidence type="ECO:0000313" key="3">
    <source>
        <dbReference type="Proteomes" id="UP000198855"/>
    </source>
</evidence>
<dbReference type="Pfam" id="PF00570">
    <property type="entry name" value="HRDC"/>
    <property type="match status" value="1"/>
</dbReference>
<dbReference type="Gene3D" id="1.10.150.80">
    <property type="entry name" value="HRDC domain"/>
    <property type="match status" value="1"/>
</dbReference>
<dbReference type="GO" id="GO:0003676">
    <property type="term" value="F:nucleic acid binding"/>
    <property type="evidence" value="ECO:0007669"/>
    <property type="project" value="InterPro"/>
</dbReference>
<sequence>MHIVFLNTFEKPAEDGTIVSGKLSICERDGIWAVLWSEGEEEAVSWFEGTSWEEMMIAFRHGVAVKMGEGYTPVVDGMLEEKRGGAGSFLSMLQCYGELHVKQELFEALREWRRKKAVSEKRSAYLVATNRMLWMISAFVPYTTEELLQIPGWGEQKHAAYGQELLEITAQHSRETAFPLKWVAEKLEPSVYTQWMYKQKEARYKNDMIRQQQKKRILSFVFEGGSMEQLQSELELPRREIMDRIEQLETEGYDFEPLIARELADMPDSERELIWETFRQTGDRYLKPVLQRVYGEDSVKEKQMDVLYERLRLVRLHYRKSAKQQAM</sequence>
<evidence type="ECO:0000313" key="2">
    <source>
        <dbReference type="EMBL" id="SFE47601.1"/>
    </source>
</evidence>
<organism evidence="2 3">
    <name type="scientific">Paenibacillus catalpae</name>
    <dbReference type="NCBI Taxonomy" id="1045775"/>
    <lineage>
        <taxon>Bacteria</taxon>
        <taxon>Bacillati</taxon>
        <taxon>Bacillota</taxon>
        <taxon>Bacilli</taxon>
        <taxon>Bacillales</taxon>
        <taxon>Paenibacillaceae</taxon>
        <taxon>Paenibacillus</taxon>
    </lineage>
</organism>
<dbReference type="RefSeq" id="WP_091186955.1">
    <property type="nucleotide sequence ID" value="NZ_FOMT01000003.1"/>
</dbReference>
<dbReference type="EMBL" id="FOMT01000003">
    <property type="protein sequence ID" value="SFE47601.1"/>
    <property type="molecule type" value="Genomic_DNA"/>
</dbReference>
<proteinExistence type="predicted"/>
<dbReference type="OrthoDB" id="26793at2"/>
<evidence type="ECO:0000259" key="1">
    <source>
        <dbReference type="PROSITE" id="PS50967"/>
    </source>
</evidence>
<dbReference type="InterPro" id="IPR044876">
    <property type="entry name" value="HRDC_dom_sf"/>
</dbReference>
<protein>
    <submittedName>
        <fullName evidence="2">HRDC domain-containing protein</fullName>
    </submittedName>
</protein>
<dbReference type="InterPro" id="IPR038077">
    <property type="entry name" value="Troponin_sf"/>
</dbReference>
<dbReference type="PROSITE" id="PS50967">
    <property type="entry name" value="HRDC"/>
    <property type="match status" value="1"/>
</dbReference>